<dbReference type="PRINTS" id="PR00455">
    <property type="entry name" value="HTHTETR"/>
</dbReference>
<dbReference type="GO" id="GO:0003700">
    <property type="term" value="F:DNA-binding transcription factor activity"/>
    <property type="evidence" value="ECO:0007669"/>
    <property type="project" value="TreeGrafter"/>
</dbReference>
<dbReference type="Gene3D" id="1.10.357.10">
    <property type="entry name" value="Tetracycline Repressor, domain 2"/>
    <property type="match status" value="1"/>
</dbReference>
<evidence type="ECO:0000313" key="7">
    <source>
        <dbReference type="EMBL" id="VIP05761.1"/>
    </source>
</evidence>
<evidence type="ECO:0000256" key="3">
    <source>
        <dbReference type="ARBA" id="ARBA00023163"/>
    </source>
</evidence>
<dbReference type="SUPFAM" id="SSF46689">
    <property type="entry name" value="Homeodomain-like"/>
    <property type="match status" value="1"/>
</dbReference>
<dbReference type="GO" id="GO:0000976">
    <property type="term" value="F:transcription cis-regulatory region binding"/>
    <property type="evidence" value="ECO:0007669"/>
    <property type="project" value="TreeGrafter"/>
</dbReference>
<dbReference type="Pfam" id="PF00440">
    <property type="entry name" value="TetR_N"/>
    <property type="match status" value="1"/>
</dbReference>
<dbReference type="EMBL" id="LR586016">
    <property type="protein sequence ID" value="VIP05761.1"/>
    <property type="molecule type" value="Genomic_DNA"/>
</dbReference>
<dbReference type="EMBL" id="LR593887">
    <property type="protein sequence ID" value="VTS08878.1"/>
    <property type="molecule type" value="Genomic_DNA"/>
</dbReference>
<dbReference type="InterPro" id="IPR009057">
    <property type="entry name" value="Homeodomain-like_sf"/>
</dbReference>
<keyword evidence="1" id="KW-0805">Transcription regulation</keyword>
<feature type="domain" description="HTH tetR-type" evidence="6">
    <location>
        <begin position="6"/>
        <end position="66"/>
    </location>
</feature>
<dbReference type="InterPro" id="IPR050109">
    <property type="entry name" value="HTH-type_TetR-like_transc_reg"/>
</dbReference>
<evidence type="ECO:0000256" key="1">
    <source>
        <dbReference type="ARBA" id="ARBA00023015"/>
    </source>
</evidence>
<dbReference type="AlphaFoldDB" id="A0A6C2YWJ2"/>
<dbReference type="Proteomes" id="UP000464378">
    <property type="component" value="Chromosome"/>
</dbReference>
<evidence type="ECO:0000256" key="4">
    <source>
        <dbReference type="PROSITE-ProRule" id="PRU00335"/>
    </source>
</evidence>
<keyword evidence="8" id="KW-1185">Reference proteome</keyword>
<dbReference type="Pfam" id="PF17937">
    <property type="entry name" value="TetR_C_28"/>
    <property type="match status" value="1"/>
</dbReference>
<name>A0A6C2YWJ2_9BACT</name>
<dbReference type="InterPro" id="IPR001647">
    <property type="entry name" value="HTH_TetR"/>
</dbReference>
<protein>
    <recommendedName>
        <fullName evidence="6">HTH tetR-type domain-containing protein</fullName>
    </recommendedName>
</protein>
<accession>A0A6C2YWJ2</accession>
<dbReference type="PANTHER" id="PTHR30055:SF234">
    <property type="entry name" value="HTH-TYPE TRANSCRIPTIONAL REGULATOR BETI"/>
    <property type="match status" value="1"/>
</dbReference>
<proteinExistence type="predicted"/>
<keyword evidence="2 4" id="KW-0238">DNA-binding</keyword>
<organism evidence="7">
    <name type="scientific">Tuwongella immobilis</name>
    <dbReference type="NCBI Taxonomy" id="692036"/>
    <lineage>
        <taxon>Bacteria</taxon>
        <taxon>Pseudomonadati</taxon>
        <taxon>Planctomycetota</taxon>
        <taxon>Planctomycetia</taxon>
        <taxon>Gemmatales</taxon>
        <taxon>Gemmataceae</taxon>
        <taxon>Tuwongella</taxon>
    </lineage>
</organism>
<dbReference type="InParanoid" id="A0A6C2YWJ2"/>
<evidence type="ECO:0000259" key="6">
    <source>
        <dbReference type="PROSITE" id="PS50977"/>
    </source>
</evidence>
<reference evidence="7" key="1">
    <citation type="submission" date="2019-04" db="EMBL/GenBank/DDBJ databases">
        <authorList>
            <consortium name="Science for Life Laboratories"/>
        </authorList>
    </citation>
    <scope>NUCLEOTIDE SEQUENCE</scope>
    <source>
        <strain evidence="7">MBLW1</strain>
    </source>
</reference>
<gene>
    <name evidence="7" type="ORF">GMBLW1_34320</name>
</gene>
<dbReference type="SMR" id="A0A6C2YWJ2"/>
<feature type="DNA-binding region" description="H-T-H motif" evidence="4">
    <location>
        <begin position="29"/>
        <end position="48"/>
    </location>
</feature>
<dbReference type="PANTHER" id="PTHR30055">
    <property type="entry name" value="HTH-TYPE TRANSCRIPTIONAL REGULATOR RUTR"/>
    <property type="match status" value="1"/>
</dbReference>
<feature type="compositionally biased region" description="Low complexity" evidence="5">
    <location>
        <begin position="201"/>
        <end position="215"/>
    </location>
</feature>
<evidence type="ECO:0000313" key="8">
    <source>
        <dbReference type="Proteomes" id="UP000464378"/>
    </source>
</evidence>
<evidence type="ECO:0000256" key="5">
    <source>
        <dbReference type="SAM" id="MobiDB-lite"/>
    </source>
</evidence>
<dbReference type="KEGG" id="tim:GMBLW1_34320"/>
<sequence length="221" mass="24551">MSRTKSIQPETLLTAATRVILNQGISALTLDAVAKEAGVSKGGVLYSFKTKDELLQALVEYLQDQAFQQMTAFQASDPEPVGRWMRSYLAAYLFKSWPGKPEDAPAGLLVSDLERLCSALFAAIVNSPQLMQVILEHDKKQRERVEQDGVDPVEHSITMLAIDGLMMGQMLGFRPPEHLYDAIIRRLEHRTRQFPMPPSDAPADAPAEPRSNSESSPERES</sequence>
<dbReference type="InterPro" id="IPR041479">
    <property type="entry name" value="TetR_CgmR_C"/>
</dbReference>
<evidence type="ECO:0000256" key="2">
    <source>
        <dbReference type="ARBA" id="ARBA00023125"/>
    </source>
</evidence>
<feature type="region of interest" description="Disordered" evidence="5">
    <location>
        <begin position="192"/>
        <end position="221"/>
    </location>
</feature>
<dbReference type="RefSeq" id="WP_162660972.1">
    <property type="nucleotide sequence ID" value="NZ_LR593887.1"/>
</dbReference>
<dbReference type="PROSITE" id="PS50977">
    <property type="entry name" value="HTH_TETR_2"/>
    <property type="match status" value="1"/>
</dbReference>
<keyword evidence="3" id="KW-0804">Transcription</keyword>